<proteinExistence type="predicted"/>
<name>A0A378VQ22_NEIME</name>
<organism evidence="2 3">
    <name type="scientific">Neisseria meningitidis</name>
    <dbReference type="NCBI Taxonomy" id="487"/>
    <lineage>
        <taxon>Bacteria</taxon>
        <taxon>Pseudomonadati</taxon>
        <taxon>Pseudomonadota</taxon>
        <taxon>Betaproteobacteria</taxon>
        <taxon>Neisseriales</taxon>
        <taxon>Neisseriaceae</taxon>
        <taxon>Neisseria</taxon>
    </lineage>
</organism>
<dbReference type="RefSeq" id="WP_002256553.1">
    <property type="nucleotide sequence ID" value="NZ_CP020401.2"/>
</dbReference>
<protein>
    <submittedName>
        <fullName evidence="2">Phage protein</fullName>
    </submittedName>
</protein>
<feature type="region of interest" description="Disordered" evidence="1">
    <location>
        <begin position="1"/>
        <end position="34"/>
    </location>
</feature>
<feature type="compositionally biased region" description="Basic and acidic residues" evidence="1">
    <location>
        <begin position="12"/>
        <end position="34"/>
    </location>
</feature>
<evidence type="ECO:0000313" key="3">
    <source>
        <dbReference type="Proteomes" id="UP000254176"/>
    </source>
</evidence>
<accession>A0A378VQ22</accession>
<gene>
    <name evidence="2" type="ORF">NCTC8554_00698</name>
</gene>
<evidence type="ECO:0000313" key="2">
    <source>
        <dbReference type="EMBL" id="SUA19013.1"/>
    </source>
</evidence>
<reference evidence="2 3" key="1">
    <citation type="submission" date="2018-06" db="EMBL/GenBank/DDBJ databases">
        <authorList>
            <consortium name="Pathogen Informatics"/>
            <person name="Doyle S."/>
        </authorList>
    </citation>
    <scope>NUCLEOTIDE SEQUENCE [LARGE SCALE GENOMIC DNA]</scope>
    <source>
        <strain evidence="2 3">NCTC8554</strain>
    </source>
</reference>
<sequence>MGLFEPTAGDFSEMKEKEKKEKTREEMEAQEREAALVRRADVVRQTVANYEDGLARYRNVMDLSRNNIEDGARRLRQAGAFERDADAGLGFSGGDKVLSPDARAEADFARRDTRSTDAGGQTLPSLGFDGNVYRGGKLVRDFDAQRPLVSAKPDALSPEEQELYKRATTPHAGALNGQLTAAQLNAARGIVAEHNKNAADGELGRERLAAAAAENAANREAMLQKGRFDAAVKANEGALNREMAQRNADRAFDVQQAELGMKRQGFEMKREADALELENRKRIADLTRAYGFAKSDGQRGEIARQIDALNGKFEQKEEKGFDPNVFKTISYEITDPNTGLTAKREGIVDLRTGKPLDVEFAGEREKRYAALGFKPNGEKTADGKIIYENDRGEKRVEQ</sequence>
<evidence type="ECO:0000256" key="1">
    <source>
        <dbReference type="SAM" id="MobiDB-lite"/>
    </source>
</evidence>
<dbReference type="Proteomes" id="UP000254176">
    <property type="component" value="Unassembled WGS sequence"/>
</dbReference>
<dbReference type="OMA" id="ANYEAGP"/>
<dbReference type="EMBL" id="UGRP01000001">
    <property type="protein sequence ID" value="SUA19013.1"/>
    <property type="molecule type" value="Genomic_DNA"/>
</dbReference>
<dbReference type="AlphaFoldDB" id="A0A378VQ22"/>